<feature type="site" description="Transition state stabilizer" evidence="4">
    <location>
        <position position="14"/>
    </location>
</feature>
<dbReference type="SUPFAM" id="SSF53448">
    <property type="entry name" value="Nucleotide-diphospho-sugar transferases"/>
    <property type="match status" value="1"/>
</dbReference>
<gene>
    <name evidence="5" type="ORF">HMPREF9942_01325</name>
</gene>
<reference evidence="5 6" key="1">
    <citation type="submission" date="2011-12" db="EMBL/GenBank/DDBJ databases">
        <title>The Genome Sequence of Fusobacterium nucleatum subsp. animalis OT 420.</title>
        <authorList>
            <consortium name="The Broad Institute Genome Sequencing Platform"/>
            <person name="Earl A."/>
            <person name="Ward D."/>
            <person name="Feldgarden M."/>
            <person name="Gevers D."/>
            <person name="Izard J."/>
            <person name="Blanton J.M."/>
            <person name="Mathney J."/>
            <person name="Tanner A.C."/>
            <person name="Dewhirst F.E."/>
            <person name="Young S.K."/>
            <person name="Zeng Q."/>
            <person name="Gargeya S."/>
            <person name="Fitzgerald M."/>
            <person name="Haas B."/>
            <person name="Abouelleil A."/>
            <person name="Alvarado L."/>
            <person name="Arachchi H.M."/>
            <person name="Berlin A."/>
            <person name="Chapman S.B."/>
            <person name="Gearin G."/>
            <person name="Goldberg J."/>
            <person name="Griggs A."/>
            <person name="Gujja S."/>
            <person name="Hansen M."/>
            <person name="Heiman D."/>
            <person name="Howarth C."/>
            <person name="Larimer J."/>
            <person name="Lui A."/>
            <person name="MacDonald P.J.P."/>
            <person name="McCowen C."/>
            <person name="Montmayeur A."/>
            <person name="Murphy C."/>
            <person name="Neiman D."/>
            <person name="Pearson M."/>
            <person name="Priest M."/>
            <person name="Roberts A."/>
            <person name="Saif S."/>
            <person name="Shea T."/>
            <person name="Sisk P."/>
            <person name="Stolte C."/>
            <person name="Sykes S."/>
            <person name="Wortman J."/>
            <person name="Nusbaum C."/>
            <person name="Birren B."/>
        </authorList>
    </citation>
    <scope>NUCLEOTIDE SEQUENCE [LARGE SCALE GENOMIC DNA]</scope>
    <source>
        <strain evidence="6">F0419</strain>
    </source>
</reference>
<dbReference type="GO" id="GO:0071555">
    <property type="term" value="P:cell wall organization"/>
    <property type="evidence" value="ECO:0007669"/>
    <property type="project" value="UniProtKB-KW"/>
</dbReference>
<dbReference type="GO" id="GO:0008299">
    <property type="term" value="P:isoprenoid biosynthetic process"/>
    <property type="evidence" value="ECO:0007669"/>
    <property type="project" value="InterPro"/>
</dbReference>
<feature type="binding site" evidence="4">
    <location>
        <begin position="83"/>
        <end position="89"/>
    </location>
    <ligand>
        <name>CTP</name>
        <dbReference type="ChEBI" id="CHEBI:37563"/>
    </ligand>
</feature>
<dbReference type="HAMAP" id="MF_02068">
    <property type="entry name" value="TarI"/>
    <property type="match status" value="1"/>
</dbReference>
<evidence type="ECO:0000313" key="5">
    <source>
        <dbReference type="EMBL" id="EHO77597.1"/>
    </source>
</evidence>
<comment type="caution">
    <text evidence="4">Lacks conserved residue(s) required for the propagation of feature annotation.</text>
</comment>
<dbReference type="Proteomes" id="UP000004565">
    <property type="component" value="Unassembled WGS sequence"/>
</dbReference>
<dbReference type="PANTHER" id="PTHR32125">
    <property type="entry name" value="2-C-METHYL-D-ERYTHRITOL 4-PHOSPHATE CYTIDYLYLTRANSFERASE, CHLOROPLASTIC"/>
    <property type="match status" value="1"/>
</dbReference>
<evidence type="ECO:0000256" key="3">
    <source>
        <dbReference type="ARBA" id="ARBA00023316"/>
    </source>
</evidence>
<dbReference type="GO" id="GO:0050518">
    <property type="term" value="F:2-C-methyl-D-erythritol 4-phosphate cytidylyltransferase activity"/>
    <property type="evidence" value="ECO:0007669"/>
    <property type="project" value="TreeGrafter"/>
</dbReference>
<feature type="site" description="Positions ribitol 5-phosphate for the nucleophilic attack" evidence="4">
    <location>
        <position position="162"/>
    </location>
</feature>
<dbReference type="InterPro" id="IPR018294">
    <property type="entry name" value="ISPD_synthase_CS"/>
</dbReference>
<protein>
    <recommendedName>
        <fullName evidence="4">Ribitol-5-phosphate cytidylyltransferase</fullName>
        <ecNumber evidence="4">2.7.7.40</ecNumber>
    </recommendedName>
</protein>
<dbReference type="InterPro" id="IPR029044">
    <property type="entry name" value="Nucleotide-diphossugar_trans"/>
</dbReference>
<evidence type="ECO:0000256" key="2">
    <source>
        <dbReference type="ARBA" id="ARBA00022695"/>
    </source>
</evidence>
<dbReference type="PROSITE" id="PS01295">
    <property type="entry name" value="ISPD"/>
    <property type="match status" value="1"/>
</dbReference>
<feature type="site" description="Positions ribitol 5-phosphate for the nucleophilic attack" evidence="4">
    <location>
        <position position="219"/>
    </location>
</feature>
<dbReference type="CDD" id="cd02516">
    <property type="entry name" value="CDP-ME_synthetase"/>
    <property type="match status" value="1"/>
</dbReference>
<dbReference type="GO" id="GO:0047349">
    <property type="term" value="F:D-ribitol-5-phosphate cytidylyltransferase activity"/>
    <property type="evidence" value="ECO:0007669"/>
    <property type="project" value="UniProtKB-UniRule"/>
</dbReference>
<dbReference type="NCBIfam" id="NF001183">
    <property type="entry name" value="PRK00155.1-3"/>
    <property type="match status" value="1"/>
</dbReference>
<dbReference type="PANTHER" id="PTHR32125:SF8">
    <property type="entry name" value="RIBITOL-5-PHOSPHATE CYTIDYLYLTRANSFERASE"/>
    <property type="match status" value="1"/>
</dbReference>
<comment type="caution">
    <text evidence="5">The sequence shown here is derived from an EMBL/GenBank/DDBJ whole genome shotgun (WGS) entry which is preliminary data.</text>
</comment>
<feature type="binding site" evidence="4">
    <location>
        <begin position="7"/>
        <end position="10"/>
    </location>
    <ligand>
        <name>CTP</name>
        <dbReference type="ChEBI" id="CHEBI:37563"/>
    </ligand>
</feature>
<proteinExistence type="inferred from homology"/>
<name>H1HFS4_9FUSO</name>
<dbReference type="InterPro" id="IPR050088">
    <property type="entry name" value="IspD/TarI_cytidylyltransf_bact"/>
</dbReference>
<dbReference type="FunFam" id="3.90.550.10:FF:000003">
    <property type="entry name" value="2-C-methyl-D-erythritol 4-phosphate cytidylyltransferase"/>
    <property type="match status" value="1"/>
</dbReference>
<dbReference type="PATRIC" id="fig|999414.3.peg.1322"/>
<accession>H1HFS4</accession>
<comment type="similarity">
    <text evidence="4">Belongs to the IspD/TarI cytidylyltransferase family. TarI subfamily.</text>
</comment>
<organism evidence="5 6">
    <name type="scientific">Fusobacterium animalis F0419</name>
    <dbReference type="NCBI Taxonomy" id="999414"/>
    <lineage>
        <taxon>Bacteria</taxon>
        <taxon>Fusobacteriati</taxon>
        <taxon>Fusobacteriota</taxon>
        <taxon>Fusobacteriia</taxon>
        <taxon>Fusobacteriales</taxon>
        <taxon>Fusobacteriaceae</taxon>
        <taxon>Fusobacterium</taxon>
    </lineage>
</organism>
<dbReference type="Pfam" id="PF01128">
    <property type="entry name" value="IspD"/>
    <property type="match status" value="1"/>
</dbReference>
<keyword evidence="2 4" id="KW-0548">Nucleotidyltransferase</keyword>
<comment type="catalytic activity">
    <reaction evidence="4">
        <text>D-ribitol 5-phosphate + CTP + H(+) = CDP-L-ribitol + diphosphate</text>
        <dbReference type="Rhea" id="RHEA:12456"/>
        <dbReference type="ChEBI" id="CHEBI:15378"/>
        <dbReference type="ChEBI" id="CHEBI:33019"/>
        <dbReference type="ChEBI" id="CHEBI:37563"/>
        <dbReference type="ChEBI" id="CHEBI:57608"/>
        <dbReference type="ChEBI" id="CHEBI:57695"/>
        <dbReference type="EC" id="2.7.7.40"/>
    </reaction>
</comment>
<keyword evidence="1 4" id="KW-0808">Transferase</keyword>
<feature type="site" description="Transition state stabilizer" evidence="4">
    <location>
        <position position="22"/>
    </location>
</feature>
<dbReference type="AlphaFoldDB" id="H1HFS4"/>
<dbReference type="InterPro" id="IPR034709">
    <property type="entry name" value="TarI"/>
</dbReference>
<dbReference type="Gene3D" id="3.90.550.10">
    <property type="entry name" value="Spore Coat Polysaccharide Biosynthesis Protein SpsA, Chain A"/>
    <property type="match status" value="1"/>
</dbReference>
<dbReference type="HOGENOM" id="CLU_061281_2_3_0"/>
<evidence type="ECO:0000256" key="1">
    <source>
        <dbReference type="ARBA" id="ARBA00022679"/>
    </source>
</evidence>
<keyword evidence="3" id="KW-0961">Cell wall biogenesis/degradation</keyword>
<evidence type="ECO:0000256" key="4">
    <source>
        <dbReference type="HAMAP-Rule" id="MF_02068"/>
    </source>
</evidence>
<sequence length="239" mass="27103">MIFGAILAGGKGTRMNISDIPKQFMMLGNKPIIIHTLEKVLLSDKLDIIYLGIHEDWISYMEDIVKKYLDIKTNKEINIVAGGKDRNGTIMNIIKDIEEKYNISDSDIILTHDAVRPFINSQIIVDNIEAMKKYDACDTVVPAIDTIVISEDGKTLSDIPNRKYMYQGQTPQTFKIKKLKHLYMELNEAEKEILTDACKIFYIKGEKVFMVQGDISNLKITTPADYKIANSMLGGKNFD</sequence>
<evidence type="ECO:0000313" key="6">
    <source>
        <dbReference type="Proteomes" id="UP000004565"/>
    </source>
</evidence>
<dbReference type="RefSeq" id="WP_005910070.1">
    <property type="nucleotide sequence ID" value="NZ_AKCE01000001.1"/>
</dbReference>
<comment type="function">
    <text evidence="4">Catalyzes the transfer of the cytidylyl group of CTP to D-ribitol 5-phosphate.</text>
</comment>
<dbReference type="InterPro" id="IPR034683">
    <property type="entry name" value="IspD/TarI"/>
</dbReference>
<dbReference type="EMBL" id="AGEH01000014">
    <property type="protein sequence ID" value="EHO77597.1"/>
    <property type="molecule type" value="Genomic_DNA"/>
</dbReference>
<dbReference type="EC" id="2.7.7.40" evidence="4"/>